<evidence type="ECO:0000313" key="1">
    <source>
        <dbReference type="Proteomes" id="UP000887563"/>
    </source>
</evidence>
<accession>A0A914L6P0</accession>
<organism evidence="1 2">
    <name type="scientific">Meloidogyne incognita</name>
    <name type="common">Southern root-knot nematode worm</name>
    <name type="synonym">Oxyuris incognita</name>
    <dbReference type="NCBI Taxonomy" id="6306"/>
    <lineage>
        <taxon>Eukaryota</taxon>
        <taxon>Metazoa</taxon>
        <taxon>Ecdysozoa</taxon>
        <taxon>Nematoda</taxon>
        <taxon>Chromadorea</taxon>
        <taxon>Rhabditida</taxon>
        <taxon>Tylenchina</taxon>
        <taxon>Tylenchomorpha</taxon>
        <taxon>Tylenchoidea</taxon>
        <taxon>Meloidogynidae</taxon>
        <taxon>Meloidogyninae</taxon>
        <taxon>Meloidogyne</taxon>
        <taxon>Meloidogyne incognita group</taxon>
    </lineage>
</organism>
<name>A0A914L6P0_MELIC</name>
<evidence type="ECO:0000313" key="2">
    <source>
        <dbReference type="WBParaSite" id="Minc3s00293g09569"/>
    </source>
</evidence>
<dbReference type="AlphaFoldDB" id="A0A914L6P0"/>
<dbReference type="WBParaSite" id="Minc3s00293g09569">
    <property type="protein sequence ID" value="Minc3s00293g09569"/>
    <property type="gene ID" value="Minc3s00293g09569"/>
</dbReference>
<sequence length="71" mass="8245">MIPKIILWIHPSLNYGGRNGLLYIKRNNTHPSSEYFSPSPPPTSPCLFSLPPSFSSNPFLVYQKFFFIFFF</sequence>
<proteinExistence type="predicted"/>
<keyword evidence="1" id="KW-1185">Reference proteome</keyword>
<protein>
    <submittedName>
        <fullName evidence="2">Candidate secreted effector</fullName>
    </submittedName>
</protein>
<reference evidence="2" key="1">
    <citation type="submission" date="2022-11" db="UniProtKB">
        <authorList>
            <consortium name="WormBaseParasite"/>
        </authorList>
    </citation>
    <scope>IDENTIFICATION</scope>
</reference>
<dbReference type="Proteomes" id="UP000887563">
    <property type="component" value="Unplaced"/>
</dbReference>